<sequence>MGNSMTIIQVLILVVVVLSVLLLVLNILFAKTSPTLDKIAPFECGLSSFSQTRNPFYIYYYLIGLLFLVFDLEILLIYPFAIGSSIYGFYILNIFLIILTIGFIYELGKGVLNC</sequence>
<keyword evidence="7 9" id="KW-0472">Membrane</keyword>
<evidence type="ECO:0000256" key="3">
    <source>
        <dbReference type="ARBA" id="ARBA00021007"/>
    </source>
</evidence>
<keyword evidence="9" id="KW-1278">Translocase</keyword>
<evidence type="ECO:0000256" key="8">
    <source>
        <dbReference type="ARBA" id="ARBA00049551"/>
    </source>
</evidence>
<evidence type="ECO:0000313" key="11">
    <source>
        <dbReference type="EMBL" id="QTK22370.1"/>
    </source>
</evidence>
<accession>A0A8A6W4V9</accession>
<comment type="function">
    <text evidence="9">Core subunit of the mitochondrial membrane respiratory chain NADH dehydrogenase (Complex I) which catalyzes electron transfer from NADH through the respiratory chain, using ubiquinone as an electron acceptor. Essential for the catalytic activity of complex I.</text>
</comment>
<dbReference type="EC" id="7.1.1.2" evidence="9"/>
<evidence type="ECO:0000256" key="1">
    <source>
        <dbReference type="ARBA" id="ARBA00004370"/>
    </source>
</evidence>
<dbReference type="PANTHER" id="PTHR11058:SF9">
    <property type="entry name" value="NADH-UBIQUINONE OXIDOREDUCTASE CHAIN 3"/>
    <property type="match status" value="1"/>
</dbReference>
<evidence type="ECO:0000256" key="4">
    <source>
        <dbReference type="ARBA" id="ARBA00022448"/>
    </source>
</evidence>
<protein>
    <recommendedName>
        <fullName evidence="3 9">NADH-ubiquinone oxidoreductase chain 3</fullName>
        <ecNumber evidence="9">7.1.1.2</ecNumber>
    </recommendedName>
</protein>
<comment type="similarity">
    <text evidence="2 9">Belongs to the complex I subunit 3 family.</text>
</comment>
<reference evidence="11" key="1">
    <citation type="journal article" date="2021" name="Commun. Biol.">
        <title>Genomic insights into the host specific adaptation of the Pneumocystis genus.</title>
        <authorList>
            <person name="Cisse O.H."/>
            <person name="Ma L."/>
            <person name="Dekker J.P."/>
            <person name="Khil P.P."/>
            <person name="Youn J.-H."/>
            <person name="Brenchley J.M."/>
            <person name="Blair R."/>
            <person name="Pahar B."/>
            <person name="Chabe M."/>
            <person name="Van Rompay K.K.A."/>
            <person name="Keesler R."/>
            <person name="Sukura A."/>
            <person name="Hirsch V."/>
            <person name="Kutty G."/>
            <person name="Liu Y."/>
            <person name="Peng L."/>
            <person name="Chen J."/>
            <person name="Song J."/>
            <person name="Weissenbacher-Lang C."/>
            <person name="Xu J."/>
            <person name="Upham N.S."/>
            <person name="Stajich J.E."/>
            <person name="Cuomo C.A."/>
            <person name="Cushion M.T."/>
            <person name="Kovacs J.A."/>
        </authorList>
    </citation>
    <scope>NUCLEOTIDE SEQUENCE</scope>
    <source>
        <strain evidence="11">AU</strain>
        <strain evidence="10">CK1</strain>
    </source>
</reference>
<dbReference type="GO" id="GO:0031966">
    <property type="term" value="C:mitochondrial membrane"/>
    <property type="evidence" value="ECO:0007669"/>
    <property type="project" value="UniProtKB-SubCell"/>
</dbReference>
<dbReference type="GO" id="GO:0030964">
    <property type="term" value="C:NADH dehydrogenase complex"/>
    <property type="evidence" value="ECO:0007669"/>
    <property type="project" value="TreeGrafter"/>
</dbReference>
<dbReference type="EMBL" id="MT726217">
    <property type="protein sequence ID" value="QTK22370.1"/>
    <property type="molecule type" value="Genomic_DNA"/>
</dbReference>
<gene>
    <name evidence="11" type="primary">nad3</name>
</gene>
<keyword evidence="9" id="KW-0830">Ubiquinone</keyword>
<dbReference type="Gene3D" id="1.20.58.1610">
    <property type="entry name" value="NADH:ubiquinone/plastoquinone oxidoreductase, chain 3"/>
    <property type="match status" value="1"/>
</dbReference>
<dbReference type="PANTHER" id="PTHR11058">
    <property type="entry name" value="NADH-UBIQUINONE OXIDOREDUCTASE CHAIN 3"/>
    <property type="match status" value="1"/>
</dbReference>
<keyword evidence="9" id="KW-0679">Respiratory chain</keyword>
<dbReference type="AlphaFoldDB" id="A0A8A6W4V9"/>
<evidence type="ECO:0000256" key="6">
    <source>
        <dbReference type="ARBA" id="ARBA00022989"/>
    </source>
</evidence>
<keyword evidence="9" id="KW-0249">Electron transport</keyword>
<comment type="catalytic activity">
    <reaction evidence="8 9">
        <text>a ubiquinone + NADH + 5 H(+)(in) = a ubiquinol + NAD(+) + 4 H(+)(out)</text>
        <dbReference type="Rhea" id="RHEA:29091"/>
        <dbReference type="Rhea" id="RHEA-COMP:9565"/>
        <dbReference type="Rhea" id="RHEA-COMP:9566"/>
        <dbReference type="ChEBI" id="CHEBI:15378"/>
        <dbReference type="ChEBI" id="CHEBI:16389"/>
        <dbReference type="ChEBI" id="CHEBI:17976"/>
        <dbReference type="ChEBI" id="CHEBI:57540"/>
        <dbReference type="ChEBI" id="CHEBI:57945"/>
        <dbReference type="EC" id="7.1.1.2"/>
    </reaction>
</comment>
<comment type="subcellular location">
    <subcellularLocation>
        <location evidence="1">Membrane</location>
    </subcellularLocation>
    <subcellularLocation>
        <location evidence="9">Mitochondrion membrane</location>
        <topology evidence="9">Multi-pass membrane protein</topology>
    </subcellularLocation>
</comment>
<name>A0A8A6W4V9_9ASCO</name>
<proteinExistence type="inferred from homology"/>
<evidence type="ECO:0000256" key="2">
    <source>
        <dbReference type="ARBA" id="ARBA00008472"/>
    </source>
</evidence>
<feature type="transmembrane region" description="Helical" evidence="9">
    <location>
        <begin position="6"/>
        <end position="29"/>
    </location>
</feature>
<dbReference type="EMBL" id="MT726215">
    <property type="protein sequence ID" value="QTK22340.1"/>
    <property type="molecule type" value="Genomic_DNA"/>
</dbReference>
<evidence type="ECO:0000313" key="10">
    <source>
        <dbReference type="EMBL" id="QTK22340.1"/>
    </source>
</evidence>
<evidence type="ECO:0000256" key="9">
    <source>
        <dbReference type="RuleBase" id="RU003640"/>
    </source>
</evidence>
<keyword evidence="4 9" id="KW-0813">Transport</keyword>
<dbReference type="InterPro" id="IPR000440">
    <property type="entry name" value="NADH_UbQ/plastoQ_OxRdtase_su3"/>
</dbReference>
<evidence type="ECO:0000256" key="7">
    <source>
        <dbReference type="ARBA" id="ARBA00023136"/>
    </source>
</evidence>
<dbReference type="Pfam" id="PF00507">
    <property type="entry name" value="Oxidored_q4"/>
    <property type="match status" value="1"/>
</dbReference>
<feature type="transmembrane region" description="Helical" evidence="9">
    <location>
        <begin position="58"/>
        <end position="81"/>
    </location>
</feature>
<organism evidence="11">
    <name type="scientific">Pneumocystis canis</name>
    <dbReference type="NCBI Taxonomy" id="2698477"/>
    <lineage>
        <taxon>Eukaryota</taxon>
        <taxon>Fungi</taxon>
        <taxon>Dikarya</taxon>
        <taxon>Ascomycota</taxon>
        <taxon>Taphrinomycotina</taxon>
        <taxon>Pneumocystomycetes</taxon>
        <taxon>Pneumocystaceae</taxon>
        <taxon>Pneumocystis</taxon>
    </lineage>
</organism>
<keyword evidence="9" id="KW-0520">NAD</keyword>
<dbReference type="RefSeq" id="YP_010248561.1">
    <property type="nucleotide sequence ID" value="NC_060320.1"/>
</dbReference>
<dbReference type="GO" id="GO:0008137">
    <property type="term" value="F:NADH dehydrogenase (ubiquinone) activity"/>
    <property type="evidence" value="ECO:0007669"/>
    <property type="project" value="UniProtKB-UniRule"/>
</dbReference>
<dbReference type="InterPro" id="IPR038430">
    <property type="entry name" value="NDAH_ubi_oxred_su3_sf"/>
</dbReference>
<evidence type="ECO:0000256" key="5">
    <source>
        <dbReference type="ARBA" id="ARBA00022692"/>
    </source>
</evidence>
<keyword evidence="6 9" id="KW-1133">Transmembrane helix</keyword>
<dbReference type="GeneID" id="70587643"/>
<feature type="transmembrane region" description="Helical" evidence="9">
    <location>
        <begin position="87"/>
        <end position="108"/>
    </location>
</feature>
<geneLocation type="mitochondrion" evidence="11"/>
<keyword evidence="9 11" id="KW-0496">Mitochondrion</keyword>
<keyword evidence="5 9" id="KW-0812">Transmembrane</keyword>